<keyword evidence="1" id="KW-0812">Transmembrane</keyword>
<evidence type="ECO:0000313" key="3">
    <source>
        <dbReference type="Proteomes" id="UP000264960"/>
    </source>
</evidence>
<feature type="transmembrane region" description="Helical" evidence="1">
    <location>
        <begin position="6"/>
        <end position="26"/>
    </location>
</feature>
<dbReference type="Proteomes" id="UP000264960">
    <property type="component" value="Chromosome"/>
</dbReference>
<proteinExistence type="predicted"/>
<evidence type="ECO:0000313" key="2">
    <source>
        <dbReference type="EMBL" id="AVM23316.1"/>
    </source>
</evidence>
<organism evidence="2 3">
    <name type="scientific">Bacillus pumilus</name>
    <name type="common">Bacillus mesentericus</name>
    <dbReference type="NCBI Taxonomy" id="1408"/>
    <lineage>
        <taxon>Bacteria</taxon>
        <taxon>Bacillati</taxon>
        <taxon>Bacillota</taxon>
        <taxon>Bacilli</taxon>
        <taxon>Bacillales</taxon>
        <taxon>Bacillaceae</taxon>
        <taxon>Bacillus</taxon>
    </lineage>
</organism>
<keyword evidence="1" id="KW-0472">Membrane</keyword>
<name>A0AAD0HLR1_BACPU</name>
<dbReference type="EMBL" id="CP027116">
    <property type="protein sequence ID" value="AVM23316.1"/>
    <property type="molecule type" value="Genomic_DNA"/>
</dbReference>
<reference evidence="2 3" key="1">
    <citation type="submission" date="2018-02" db="EMBL/GenBank/DDBJ databases">
        <title>The complete genome of two Bacillus pumilus strains from Cuatro Cienegas, Coahuila, Mexico.</title>
        <authorList>
            <person name="Zarza E."/>
            <person name="Alcaraz L.D."/>
            <person name="Aguilar-Salinas B."/>
            <person name="Islas A."/>
            <person name="Olmedo-Alvarez G."/>
        </authorList>
    </citation>
    <scope>NUCLEOTIDE SEQUENCE [LARGE SCALE GENOMIC DNA]</scope>
    <source>
        <strain evidence="2 3">145</strain>
    </source>
</reference>
<dbReference type="RefSeq" id="WP_117729875.1">
    <property type="nucleotide sequence ID" value="NZ_CP027116.1"/>
</dbReference>
<dbReference type="AlphaFoldDB" id="A0AAD0HLR1"/>
<evidence type="ECO:0000256" key="1">
    <source>
        <dbReference type="SAM" id="Phobius"/>
    </source>
</evidence>
<sequence>MKGVPLILLMVAVILFIVGATTYYYVADYRQHSIIATMNESARIASLRNVDNSIRIEEGKVELSQRAFELNFESSFNEKNNVKLGKTSFKYKYLKGTDGKMKAVKIILTDQKNKEYRTTLVVDEPKGDRK</sequence>
<protein>
    <submittedName>
        <fullName evidence="2">Uncharacterized protein</fullName>
    </submittedName>
</protein>
<gene>
    <name evidence="2" type="ORF">C5695_05530</name>
</gene>
<keyword evidence="1" id="KW-1133">Transmembrane helix</keyword>
<accession>A0AAD0HLR1</accession>